<keyword evidence="8" id="KW-0175">Coiled coil</keyword>
<evidence type="ECO:0000313" key="13">
    <source>
        <dbReference type="Proteomes" id="UP000608420"/>
    </source>
</evidence>
<gene>
    <name evidence="8" type="primary">greA</name>
    <name evidence="12" type="ORF">GCM10010913_35480</name>
</gene>
<keyword evidence="3 8" id="KW-0805">Transcription regulation</keyword>
<dbReference type="InterPro" id="IPR036805">
    <property type="entry name" value="Tscrpt_elong_fac_GreA/B_N_sf"/>
</dbReference>
<evidence type="ECO:0000313" key="12">
    <source>
        <dbReference type="EMBL" id="GGG10541.1"/>
    </source>
</evidence>
<keyword evidence="13" id="KW-1185">Reference proteome</keyword>
<dbReference type="PANTHER" id="PTHR30437">
    <property type="entry name" value="TRANSCRIPTION ELONGATION FACTOR GREA"/>
    <property type="match status" value="1"/>
</dbReference>
<evidence type="ECO:0000256" key="9">
    <source>
        <dbReference type="RuleBase" id="RU000556"/>
    </source>
</evidence>
<sequence length="200" mass="22130">MEWSDLREIAYDNLNDALFFAASGQAGNQGLKIISMTGESVEMSDKEVILTQDGLKRLEEELENLKSVRRREVAERIKTAIGYGDISENSEYEDAKNEQAFIEGRIITLEKMLRNARIINNDEIDTDTVSIGSTVIVEDLEFGDTMEYAIVGTAESDPLKNKISNESPVGKAILGQKKGAVVDVNVPAGVIQYKIVDIKK</sequence>
<dbReference type="InterPro" id="IPR022691">
    <property type="entry name" value="Tscrpt_elong_fac_GreA/B_N"/>
</dbReference>
<evidence type="ECO:0000256" key="7">
    <source>
        <dbReference type="ARBA" id="ARBA00030776"/>
    </source>
</evidence>
<dbReference type="SUPFAM" id="SSF54534">
    <property type="entry name" value="FKBP-like"/>
    <property type="match status" value="1"/>
</dbReference>
<feature type="domain" description="Transcription elongation factor GreA/GreB N-terminal" evidence="11">
    <location>
        <begin position="48"/>
        <end position="118"/>
    </location>
</feature>
<dbReference type="Proteomes" id="UP000608420">
    <property type="component" value="Unassembled WGS sequence"/>
</dbReference>
<evidence type="ECO:0000259" key="11">
    <source>
        <dbReference type="Pfam" id="PF03449"/>
    </source>
</evidence>
<evidence type="ECO:0000256" key="8">
    <source>
        <dbReference type="HAMAP-Rule" id="MF_00105"/>
    </source>
</evidence>
<dbReference type="NCBIfam" id="TIGR01462">
    <property type="entry name" value="greA"/>
    <property type="match status" value="1"/>
</dbReference>
<dbReference type="HAMAP" id="MF_00105">
    <property type="entry name" value="GreA_GreB"/>
    <property type="match status" value="1"/>
</dbReference>
<dbReference type="GO" id="GO:0003746">
    <property type="term" value="F:translation elongation factor activity"/>
    <property type="evidence" value="ECO:0007669"/>
    <property type="project" value="UniProtKB-KW"/>
</dbReference>
<keyword evidence="5 8" id="KW-0804">Transcription</keyword>
<keyword evidence="12" id="KW-0648">Protein biosynthesis</keyword>
<proteinExistence type="inferred from homology"/>
<keyword evidence="12" id="KW-0251">Elongation factor</keyword>
<comment type="function">
    <text evidence="6 8 9">Necessary for efficient RNA polymerase transcription elongation past template-encoded arresting sites. The arresting sites in DNA have the property of trapping a certain fraction of elongating RNA polymerases that pass through, resulting in locked ternary complexes. Cleavage of the nascent transcript by cleavage factors such as GreA or GreB allows the resumption of elongation from the new 3'terminus. GreA releases sequences of 2 to 3 nucleotides.</text>
</comment>
<feature type="coiled-coil region" evidence="8">
    <location>
        <begin position="48"/>
        <end position="75"/>
    </location>
</feature>
<evidence type="ECO:0000256" key="3">
    <source>
        <dbReference type="ARBA" id="ARBA00023015"/>
    </source>
</evidence>
<dbReference type="Gene3D" id="3.10.50.30">
    <property type="entry name" value="Transcription elongation factor, GreA/GreB, C-terminal domain"/>
    <property type="match status" value="1"/>
</dbReference>
<dbReference type="InterPro" id="IPR001437">
    <property type="entry name" value="Tscrpt_elong_fac_GreA/B_C"/>
</dbReference>
<evidence type="ECO:0000256" key="6">
    <source>
        <dbReference type="ARBA" id="ARBA00024916"/>
    </source>
</evidence>
<dbReference type="PANTHER" id="PTHR30437:SF4">
    <property type="entry name" value="TRANSCRIPTION ELONGATION FACTOR GREA"/>
    <property type="match status" value="1"/>
</dbReference>
<accession>A0ABQ1W462</accession>
<organism evidence="12 13">
    <name type="scientific">Paenibacillus aceti</name>
    <dbReference type="NCBI Taxonomy" id="1820010"/>
    <lineage>
        <taxon>Bacteria</taxon>
        <taxon>Bacillati</taxon>
        <taxon>Bacillota</taxon>
        <taxon>Bacilli</taxon>
        <taxon>Bacillales</taxon>
        <taxon>Paenibacillaceae</taxon>
        <taxon>Paenibacillus</taxon>
    </lineage>
</organism>
<dbReference type="InterPro" id="IPR006359">
    <property type="entry name" value="Tscrpt_elong_fac_GreA"/>
</dbReference>
<comment type="caution">
    <text evidence="12">The sequence shown here is derived from an EMBL/GenBank/DDBJ whole genome shotgun (WGS) entry which is preliminary data.</text>
</comment>
<evidence type="ECO:0000256" key="1">
    <source>
        <dbReference type="ARBA" id="ARBA00008213"/>
    </source>
</evidence>
<dbReference type="InterPro" id="IPR028624">
    <property type="entry name" value="Tscrpt_elong_fac_GreA/B"/>
</dbReference>
<dbReference type="InterPro" id="IPR023459">
    <property type="entry name" value="Tscrpt_elong_fac_GreA/B_fam"/>
</dbReference>
<dbReference type="NCBIfam" id="NF001263">
    <property type="entry name" value="PRK00226.1-4"/>
    <property type="match status" value="1"/>
</dbReference>
<name>A0ABQ1W462_9BACL</name>
<reference evidence="13" key="1">
    <citation type="journal article" date="2019" name="Int. J. Syst. Evol. Microbiol.">
        <title>The Global Catalogue of Microorganisms (GCM) 10K type strain sequencing project: providing services to taxonomists for standard genome sequencing and annotation.</title>
        <authorList>
            <consortium name="The Broad Institute Genomics Platform"/>
            <consortium name="The Broad Institute Genome Sequencing Center for Infectious Disease"/>
            <person name="Wu L."/>
            <person name="Ma J."/>
        </authorList>
    </citation>
    <scope>NUCLEOTIDE SEQUENCE [LARGE SCALE GENOMIC DNA]</scope>
    <source>
        <strain evidence="13">CGMCC 1.15420</strain>
    </source>
</reference>
<keyword evidence="4 8" id="KW-0238">DNA-binding</keyword>
<evidence type="ECO:0000259" key="10">
    <source>
        <dbReference type="Pfam" id="PF01272"/>
    </source>
</evidence>
<protein>
    <recommendedName>
        <fullName evidence="2 8">Transcription elongation factor GreA</fullName>
    </recommendedName>
    <alternativeName>
        <fullName evidence="7 8">Transcript cleavage factor GreA</fullName>
    </alternativeName>
</protein>
<dbReference type="Gene3D" id="1.10.287.180">
    <property type="entry name" value="Transcription elongation factor, GreA/GreB, N-terminal domain"/>
    <property type="match status" value="1"/>
</dbReference>
<dbReference type="InterPro" id="IPR018151">
    <property type="entry name" value="TF_GreA/GreB_CS"/>
</dbReference>
<evidence type="ECO:0000256" key="5">
    <source>
        <dbReference type="ARBA" id="ARBA00023163"/>
    </source>
</evidence>
<dbReference type="InterPro" id="IPR036953">
    <property type="entry name" value="GreA/GreB_C_sf"/>
</dbReference>
<comment type="similarity">
    <text evidence="1 8 9">Belongs to the GreA/GreB family.</text>
</comment>
<dbReference type="EMBL" id="BMIW01000029">
    <property type="protein sequence ID" value="GGG10541.1"/>
    <property type="molecule type" value="Genomic_DNA"/>
</dbReference>
<feature type="domain" description="Transcription elongation factor GreA/GreB C-terminal" evidence="10">
    <location>
        <begin position="126"/>
        <end position="199"/>
    </location>
</feature>
<dbReference type="Pfam" id="PF03449">
    <property type="entry name" value="GreA_GreB_N"/>
    <property type="match status" value="1"/>
</dbReference>
<evidence type="ECO:0000256" key="2">
    <source>
        <dbReference type="ARBA" id="ARBA00013729"/>
    </source>
</evidence>
<evidence type="ECO:0000256" key="4">
    <source>
        <dbReference type="ARBA" id="ARBA00023125"/>
    </source>
</evidence>
<dbReference type="PROSITE" id="PS00829">
    <property type="entry name" value="GREAB_1"/>
    <property type="match status" value="1"/>
</dbReference>
<dbReference type="SUPFAM" id="SSF46557">
    <property type="entry name" value="GreA transcript cleavage protein, N-terminal domain"/>
    <property type="match status" value="1"/>
</dbReference>
<dbReference type="Pfam" id="PF01272">
    <property type="entry name" value="GreA_GreB"/>
    <property type="match status" value="1"/>
</dbReference>